<feature type="transmembrane region" description="Helical" evidence="16">
    <location>
        <begin position="489"/>
        <end position="509"/>
    </location>
</feature>
<accession>A0ABP1QHA5</accession>
<dbReference type="Proteomes" id="UP001642540">
    <property type="component" value="Unassembled WGS sequence"/>
</dbReference>
<dbReference type="PROSITE" id="PS50125">
    <property type="entry name" value="GUANYLATE_CYCLASE_2"/>
    <property type="match status" value="2"/>
</dbReference>
<feature type="compositionally biased region" description="Basic and acidic residues" evidence="15">
    <location>
        <begin position="63"/>
        <end position="94"/>
    </location>
</feature>
<reference evidence="18 19" key="1">
    <citation type="submission" date="2024-08" db="EMBL/GenBank/DDBJ databases">
        <authorList>
            <person name="Cucini C."/>
            <person name="Frati F."/>
        </authorList>
    </citation>
    <scope>NUCLEOTIDE SEQUENCE [LARGE SCALE GENOMIC DNA]</scope>
</reference>
<evidence type="ECO:0000256" key="2">
    <source>
        <dbReference type="ARBA" id="ARBA00001946"/>
    </source>
</evidence>
<dbReference type="PROSITE" id="PS00452">
    <property type="entry name" value="GUANYLATE_CYCLASE_1"/>
    <property type="match status" value="1"/>
</dbReference>
<feature type="domain" description="Guanylate cyclase" evidence="17">
    <location>
        <begin position="718"/>
        <end position="845"/>
    </location>
</feature>
<feature type="compositionally biased region" description="Basic residues" evidence="15">
    <location>
        <begin position="1"/>
        <end position="12"/>
    </location>
</feature>
<comment type="caution">
    <text evidence="18">The sequence shown here is derived from an EMBL/GenBank/DDBJ whole genome shotgun (WGS) entry which is preliminary data.</text>
</comment>
<keyword evidence="12 16" id="KW-0472">Membrane</keyword>
<evidence type="ECO:0000256" key="10">
    <source>
        <dbReference type="ARBA" id="ARBA00022989"/>
    </source>
</evidence>
<feature type="compositionally biased region" description="Low complexity" evidence="15">
    <location>
        <begin position="145"/>
        <end position="156"/>
    </location>
</feature>
<keyword evidence="11" id="KW-0115">cAMP biosynthesis</keyword>
<evidence type="ECO:0000256" key="1">
    <source>
        <dbReference type="ARBA" id="ARBA00001593"/>
    </source>
</evidence>
<evidence type="ECO:0000256" key="12">
    <source>
        <dbReference type="ARBA" id="ARBA00023136"/>
    </source>
</evidence>
<feature type="compositionally biased region" description="Low complexity" evidence="15">
    <location>
        <begin position="361"/>
        <end position="386"/>
    </location>
</feature>
<sequence length="1530" mass="173060">MPKLRSQGKKHPVNLGNNDDTIQNLQKNQQHFPVESITTSTTTATTTTTTPTPPPKLKSILSHSDEVVKRSNEVGKTEILERNEDIDGGDESRGLKTPKMMKKKILKGNSQHKQTKSQNKQQIDSGGTGVSANESVDKLTAPPTSSASVAASSSSSSEEENEEEDSLLKEQKIKDSSSGHHHVIKSTVGSGNNELSTFEIEEANGSSQLSRPNATSARVRRLRWWISSSNTGGDAENTDPAMESTRPNNRKRKRLRWKWMGGAIHGKQSLISEPHHPHRQQSEDVTVTLTSGATVESSITSCNAAGLSSSSLSPSAKDDPLYTRYLIKTLSSNLNQIIYLLIPSLLTQYIIRLIYSAKASQSSSSSSGGSSSSDSGTEPHYQHYQQHPPPEEEDTSLRMINHVFAVVTFIYFILLLLLSRRGKHLLCSPNARDVFNSLENRMTLVTYILLASLFTIVIIDQIELHNCLFLTVFFTHLLYVMIPVKVPEAITIGSLLFGLNLALTLFFNISQDFQLNQVSFGQNASSSGSSIADYEDGMSTESYEDMLIEEQKANLLIEGETNPFDEGEHHHELRHHHQNSFQEEEDSASTHEEHNQRGAHQPYPYDAHNHQRHFTSQWNLYTSIILVLIQVVMIIFQNITGICILYPSERSQRKAFLETRSCVKARLAMQRENQQQERLLLSVLPRHVAVEMKADIAGNYSRDGMFHKIYIQIHENVSILFADICGFTRLSDQCTAEELVRLLNELFARFDRLALEQNCLRIKLLGDCYYCVSGLPEPRSDHAHCCVEMGIDMIEAISLVRDMTHVDVNMRVGIHSGRVLCGVLGLTKWQFDVWSNDVTLANHMESGGLPGRIHITSETLSFLKSDYEVEKANGMERDSFLRDHNIETWFIVKANNIHGRSKSLKKSNNLAKPTSYNTVAKELRLMGHHKPLIVQSMADSMTRSPSSTTQIDLAEDSGARYLIPSEENQQILTEVNEYLSRAIDARNIERLKDENIHPLTLKFKDSDLERKFTDNLTEHDSKFSLVSYGLVIFLDIIFTFVWITVYHLTGTRDEDEREGWSTGLWVFALTLCTHFVTGLGLVLLDKAYKADHTNLDASGRSMRPLFRRLLTNYVTVQVVHVIGLVYIVVSQLYIAVFKIQMDVNPKIVHFRNGSLVCTGGNNMTEDDPLSSHCMYYNSPLIQLLILLPDLLFTHVTLILTSHQQVLFTPLATNCGIKVIVNGMLIIIFLTFFDYELIDISDELRRLLFFRSHSINYPSKCRLPLDLLLFYFTLIAHSRQMECSVRLDFLWKVQATEEKEEMNNLQKHNRKLLANILPAHVCDYFLKQTGSQKDEIYAESCDNVCVMFASIPNFWEFYMEMGPNKQGVECLRLLNEIIADFDEILGEEEFRWIEKIKTTGATYMAASGLTPATRDSTNFAHAIALADYALRIKCQLQKINEHSFNNFRLRVGLNIGRVVAGVIGARKPQYDLWSQTVNVSSRMDSCGEMDKIQVTEELADILRPHFELEKRGKIVVKGKGEMVTWWVIGKK</sequence>
<keyword evidence="5 16" id="KW-0812">Transmembrane</keyword>
<evidence type="ECO:0000259" key="17">
    <source>
        <dbReference type="PROSITE" id="PS50125"/>
    </source>
</evidence>
<dbReference type="Gene3D" id="3.30.70.1230">
    <property type="entry name" value="Nucleotide cyclase"/>
    <property type="match status" value="2"/>
</dbReference>
<feature type="transmembrane region" description="Helical" evidence="16">
    <location>
        <begin position="620"/>
        <end position="646"/>
    </location>
</feature>
<feature type="transmembrane region" description="Helical" evidence="16">
    <location>
        <begin position="399"/>
        <end position="419"/>
    </location>
</feature>
<dbReference type="PANTHER" id="PTHR45627:SF16">
    <property type="entry name" value="ADENYLATE CYCLASE"/>
    <property type="match status" value="1"/>
</dbReference>
<keyword evidence="9" id="KW-0460">Magnesium</keyword>
<dbReference type="PANTHER" id="PTHR45627">
    <property type="entry name" value="ADENYLATE CYCLASE TYPE 1"/>
    <property type="match status" value="1"/>
</dbReference>
<feature type="transmembrane region" description="Helical" evidence="16">
    <location>
        <begin position="440"/>
        <end position="459"/>
    </location>
</feature>
<proteinExistence type="inferred from homology"/>
<evidence type="ECO:0000256" key="9">
    <source>
        <dbReference type="ARBA" id="ARBA00022842"/>
    </source>
</evidence>
<comment type="catalytic activity">
    <reaction evidence="1">
        <text>ATP = 3',5'-cyclic AMP + diphosphate</text>
        <dbReference type="Rhea" id="RHEA:15389"/>
        <dbReference type="ChEBI" id="CHEBI:30616"/>
        <dbReference type="ChEBI" id="CHEBI:33019"/>
        <dbReference type="ChEBI" id="CHEBI:58165"/>
        <dbReference type="EC" id="4.6.1.1"/>
    </reaction>
</comment>
<feature type="region of interest" description="Disordered" evidence="15">
    <location>
        <begin position="1"/>
        <end position="191"/>
    </location>
</feature>
<dbReference type="InterPro" id="IPR018297">
    <property type="entry name" value="A/G_cyclase_CS"/>
</dbReference>
<feature type="transmembrane region" description="Helical" evidence="16">
    <location>
        <begin position="1180"/>
        <end position="1199"/>
    </location>
</feature>
<evidence type="ECO:0000256" key="4">
    <source>
        <dbReference type="ARBA" id="ARBA00012201"/>
    </source>
</evidence>
<evidence type="ECO:0000256" key="3">
    <source>
        <dbReference type="ARBA" id="ARBA00004141"/>
    </source>
</evidence>
<name>A0ABP1QHA5_9HEXA</name>
<evidence type="ECO:0000256" key="8">
    <source>
        <dbReference type="ARBA" id="ARBA00022840"/>
    </source>
</evidence>
<feature type="compositionally biased region" description="Polar residues" evidence="15">
    <location>
        <begin position="15"/>
        <end position="31"/>
    </location>
</feature>
<evidence type="ECO:0000256" key="14">
    <source>
        <dbReference type="RuleBase" id="RU000405"/>
    </source>
</evidence>
<dbReference type="EMBL" id="CAXLJM020000034">
    <property type="protein sequence ID" value="CAL8103204.1"/>
    <property type="molecule type" value="Genomic_DNA"/>
</dbReference>
<comment type="cofactor">
    <cofactor evidence="2">
        <name>Mg(2+)</name>
        <dbReference type="ChEBI" id="CHEBI:18420"/>
    </cofactor>
</comment>
<evidence type="ECO:0000256" key="7">
    <source>
        <dbReference type="ARBA" id="ARBA00022741"/>
    </source>
</evidence>
<feature type="compositionally biased region" description="Low complexity" evidence="15">
    <location>
        <begin position="38"/>
        <end position="50"/>
    </location>
</feature>
<dbReference type="Pfam" id="PF00211">
    <property type="entry name" value="Guanylate_cyc"/>
    <property type="match status" value="2"/>
</dbReference>
<keyword evidence="6" id="KW-0479">Metal-binding</keyword>
<dbReference type="SUPFAM" id="SSF55073">
    <property type="entry name" value="Nucleotide cyclase"/>
    <property type="match status" value="2"/>
</dbReference>
<dbReference type="InterPro" id="IPR001054">
    <property type="entry name" value="A/G_cyclase"/>
</dbReference>
<evidence type="ECO:0000256" key="11">
    <source>
        <dbReference type="ARBA" id="ARBA00022998"/>
    </source>
</evidence>
<evidence type="ECO:0000256" key="6">
    <source>
        <dbReference type="ARBA" id="ARBA00022723"/>
    </source>
</evidence>
<evidence type="ECO:0000256" key="16">
    <source>
        <dbReference type="SAM" id="Phobius"/>
    </source>
</evidence>
<feature type="domain" description="Guanylate cyclase" evidence="17">
    <location>
        <begin position="1344"/>
        <end position="1483"/>
    </location>
</feature>
<keyword evidence="13 14" id="KW-0456">Lyase</keyword>
<feature type="transmembrane region" description="Helical" evidence="16">
    <location>
        <begin position="1065"/>
        <end position="1084"/>
    </location>
</feature>
<feature type="region of interest" description="Disordered" evidence="15">
    <location>
        <begin position="564"/>
        <end position="607"/>
    </location>
</feature>
<feature type="transmembrane region" description="Helical" evidence="16">
    <location>
        <begin position="465"/>
        <end position="482"/>
    </location>
</feature>
<feature type="region of interest" description="Disordered" evidence="15">
    <location>
        <begin position="228"/>
        <end position="250"/>
    </location>
</feature>
<comment type="subcellular location">
    <subcellularLocation>
        <location evidence="3">Membrane</location>
        <topology evidence="3">Multi-pass membrane protein</topology>
    </subcellularLocation>
</comment>
<feature type="compositionally biased region" description="Polar residues" evidence="15">
    <location>
        <begin position="108"/>
        <end position="134"/>
    </location>
</feature>
<feature type="transmembrane region" description="Helical" evidence="16">
    <location>
        <begin position="1110"/>
        <end position="1134"/>
    </location>
</feature>
<evidence type="ECO:0000313" key="19">
    <source>
        <dbReference type="Proteomes" id="UP001642540"/>
    </source>
</evidence>
<organism evidence="18 19">
    <name type="scientific">Orchesella dallaii</name>
    <dbReference type="NCBI Taxonomy" id="48710"/>
    <lineage>
        <taxon>Eukaryota</taxon>
        <taxon>Metazoa</taxon>
        <taxon>Ecdysozoa</taxon>
        <taxon>Arthropoda</taxon>
        <taxon>Hexapoda</taxon>
        <taxon>Collembola</taxon>
        <taxon>Entomobryomorpha</taxon>
        <taxon>Entomobryoidea</taxon>
        <taxon>Orchesellidae</taxon>
        <taxon>Orchesellinae</taxon>
        <taxon>Orchesella</taxon>
    </lineage>
</organism>
<evidence type="ECO:0000256" key="13">
    <source>
        <dbReference type="ARBA" id="ARBA00023239"/>
    </source>
</evidence>
<dbReference type="InterPro" id="IPR029787">
    <property type="entry name" value="Nucleotide_cyclase"/>
</dbReference>
<feature type="compositionally biased region" description="Basic and acidic residues" evidence="15">
    <location>
        <begin position="166"/>
        <end position="178"/>
    </location>
</feature>
<gene>
    <name evidence="18" type="ORF">ODALV1_LOCUS11380</name>
</gene>
<dbReference type="SMART" id="SM00044">
    <property type="entry name" value="CYCc"/>
    <property type="match status" value="2"/>
</dbReference>
<keyword evidence="8" id="KW-0067">ATP-binding</keyword>
<protein>
    <recommendedName>
        <fullName evidence="4">adenylate cyclase</fullName>
        <ecNumber evidence="4">4.6.1.1</ecNumber>
    </recommendedName>
</protein>
<keyword evidence="10 16" id="KW-1133">Transmembrane helix</keyword>
<dbReference type="CDD" id="cd07302">
    <property type="entry name" value="CHD"/>
    <property type="match status" value="2"/>
</dbReference>
<keyword evidence="7" id="KW-0547">Nucleotide-binding</keyword>
<comment type="similarity">
    <text evidence="14">Belongs to the adenylyl cyclase class-4/guanylyl cyclase family.</text>
</comment>
<dbReference type="Pfam" id="PF16214">
    <property type="entry name" value="AC_N"/>
    <property type="match status" value="1"/>
</dbReference>
<evidence type="ECO:0000256" key="15">
    <source>
        <dbReference type="SAM" id="MobiDB-lite"/>
    </source>
</evidence>
<dbReference type="InterPro" id="IPR009398">
    <property type="entry name" value="Adcy_conserved_dom"/>
</dbReference>
<feature type="transmembrane region" description="Helical" evidence="16">
    <location>
        <begin position="1025"/>
        <end position="1045"/>
    </location>
</feature>
<feature type="transmembrane region" description="Helical" evidence="16">
    <location>
        <begin position="1211"/>
        <end position="1232"/>
    </location>
</feature>
<feature type="region of interest" description="Disordered" evidence="15">
    <location>
        <begin position="361"/>
        <end position="393"/>
    </location>
</feature>
<keyword evidence="19" id="KW-1185">Reference proteome</keyword>
<dbReference type="EC" id="4.6.1.1" evidence="4"/>
<evidence type="ECO:0000313" key="18">
    <source>
        <dbReference type="EMBL" id="CAL8103204.1"/>
    </source>
</evidence>
<dbReference type="Pfam" id="PF06327">
    <property type="entry name" value="Adcy_cons_dom"/>
    <property type="match status" value="1"/>
</dbReference>
<evidence type="ECO:0000256" key="5">
    <source>
        <dbReference type="ARBA" id="ARBA00022692"/>
    </source>
</evidence>
<dbReference type="InterPro" id="IPR032628">
    <property type="entry name" value="AC_N"/>
</dbReference>